<proteinExistence type="predicted"/>
<reference evidence="2" key="1">
    <citation type="submission" date="2017-07" db="EMBL/GenBank/DDBJ databases">
        <title>Taro Niue Genome Assembly and Annotation.</title>
        <authorList>
            <person name="Atibalentja N."/>
            <person name="Keating K."/>
            <person name="Fields C.J."/>
        </authorList>
    </citation>
    <scope>NUCLEOTIDE SEQUENCE</scope>
    <source>
        <strain evidence="2">Niue_2</strain>
        <tissue evidence="2">Leaf</tissue>
    </source>
</reference>
<gene>
    <name evidence="2" type="ORF">Taro_045786</name>
</gene>
<keyword evidence="3" id="KW-1185">Reference proteome</keyword>
<evidence type="ECO:0000313" key="2">
    <source>
        <dbReference type="EMBL" id="MQM12869.1"/>
    </source>
</evidence>
<dbReference type="Proteomes" id="UP000652761">
    <property type="component" value="Unassembled WGS sequence"/>
</dbReference>
<name>A0A843WS59_COLES</name>
<dbReference type="AlphaFoldDB" id="A0A843WS59"/>
<organism evidence="2 3">
    <name type="scientific">Colocasia esculenta</name>
    <name type="common">Wild taro</name>
    <name type="synonym">Arum esculentum</name>
    <dbReference type="NCBI Taxonomy" id="4460"/>
    <lineage>
        <taxon>Eukaryota</taxon>
        <taxon>Viridiplantae</taxon>
        <taxon>Streptophyta</taxon>
        <taxon>Embryophyta</taxon>
        <taxon>Tracheophyta</taxon>
        <taxon>Spermatophyta</taxon>
        <taxon>Magnoliopsida</taxon>
        <taxon>Liliopsida</taxon>
        <taxon>Araceae</taxon>
        <taxon>Aroideae</taxon>
        <taxon>Colocasieae</taxon>
        <taxon>Colocasia</taxon>
    </lineage>
</organism>
<accession>A0A843WS59</accession>
<comment type="caution">
    <text evidence="2">The sequence shown here is derived from an EMBL/GenBank/DDBJ whole genome shotgun (WGS) entry which is preliminary data.</text>
</comment>
<feature type="region of interest" description="Disordered" evidence="1">
    <location>
        <begin position="132"/>
        <end position="159"/>
    </location>
</feature>
<protein>
    <submittedName>
        <fullName evidence="2">Uncharacterized protein</fullName>
    </submittedName>
</protein>
<evidence type="ECO:0000256" key="1">
    <source>
        <dbReference type="SAM" id="MobiDB-lite"/>
    </source>
</evidence>
<sequence>MEHCRVNLGGQLNDASTPLAAAATRDCMTSQQLVDFIDEDINVSVAARIITQSEICIIRFAIYPPLHDFMGILRKLNLQIEAFQLSDAWNPKAGIQQPVPGVRHQAFGVQHRASDIRVLAVDALRSVPQQLASDARQPVSGGQPSGGWRPTFGARQPET</sequence>
<dbReference type="EMBL" id="NMUH01005480">
    <property type="protein sequence ID" value="MQM12869.1"/>
    <property type="molecule type" value="Genomic_DNA"/>
</dbReference>
<evidence type="ECO:0000313" key="3">
    <source>
        <dbReference type="Proteomes" id="UP000652761"/>
    </source>
</evidence>